<sequence length="367" mass="41541">MLINLGGGLPDPKTFPWEEVGRIVDALLRDRADQALQYADVEGLEEVRREISRFIYRRGVSINPDQILITGGAKEAIFLISELFSQNTVASEEPTFQGFIGTMSFRGLRAYPIPWDERGPMTEVLERKLKALKMWADPIKYFYVVPVHNPTGRVMSMERRKHLMELATDFDFQVIEDDIYGFFTYDSPPELSLKSMDKEGRVFYISSFSKIISPGLRIGFIAYEGREIEKLASIKGEINHQVSTLDQLIVGEMLGRGIVDSIIENSRLLYKKKRNITVDSIEEYFPSTTGCTYPEGGFFALCRGEGLNSSSLAVEAMRRGVRILPGEKFFFSAESGKNSFRLSFSYPTEEELVEGIKVLGSLLKEVK</sequence>
<dbReference type="PANTHER" id="PTHR42790:SF19">
    <property type="entry name" value="KYNURENINE_ALPHA-AMINOADIPATE AMINOTRANSFERASE, MITOCHONDRIAL"/>
    <property type="match status" value="1"/>
</dbReference>
<keyword evidence="3 6" id="KW-0808">Transferase</keyword>
<dbReference type="InterPro" id="IPR015421">
    <property type="entry name" value="PyrdxlP-dep_Trfase_major"/>
</dbReference>
<evidence type="ECO:0000256" key="3">
    <source>
        <dbReference type="ARBA" id="ARBA00022679"/>
    </source>
</evidence>
<dbReference type="OrthoDB" id="33635at2157"/>
<organism evidence="6 7">
    <name type="scientific">Metallosphaera hakonensis JCM 8857 = DSM 7519</name>
    <dbReference type="NCBI Taxonomy" id="1293036"/>
    <lineage>
        <taxon>Archaea</taxon>
        <taxon>Thermoproteota</taxon>
        <taxon>Thermoprotei</taxon>
        <taxon>Sulfolobales</taxon>
        <taxon>Sulfolobaceae</taxon>
        <taxon>Metallosphaera</taxon>
    </lineage>
</organism>
<dbReference type="EMBL" id="CP029287">
    <property type="protein sequence ID" value="AWR98445.1"/>
    <property type="molecule type" value="Genomic_DNA"/>
</dbReference>
<dbReference type="AlphaFoldDB" id="A0A2U9IR03"/>
<dbReference type="InterPro" id="IPR050859">
    <property type="entry name" value="Class-I_PLP-dep_aminotransf"/>
</dbReference>
<dbReference type="InterPro" id="IPR015422">
    <property type="entry name" value="PyrdxlP-dep_Trfase_small"/>
</dbReference>
<evidence type="ECO:0000259" key="5">
    <source>
        <dbReference type="Pfam" id="PF00155"/>
    </source>
</evidence>
<dbReference type="KEGG" id="mhk:DFR87_00525"/>
<keyword evidence="2 6" id="KW-0032">Aminotransferase</keyword>
<dbReference type="Proteomes" id="UP000247586">
    <property type="component" value="Chromosome"/>
</dbReference>
<keyword evidence="7" id="KW-1185">Reference proteome</keyword>
<dbReference type="SUPFAM" id="SSF53383">
    <property type="entry name" value="PLP-dependent transferases"/>
    <property type="match status" value="1"/>
</dbReference>
<reference evidence="6" key="1">
    <citation type="submission" date="2018-05" db="EMBL/GenBank/DDBJ databases">
        <title>Complete Genome Sequences of Extremely Thermoacidophilic, Metal-Mobilizing Type-Strain Members of the Archaeal Family Sulfolobaceae: Acidianus brierleyi DSM-1651T, Acidianus sulfidivorans DSM-18786T, Metallosphaera hakonensis DSM-7519T, and Metallosphaera prunae DSM-10039T.</title>
        <authorList>
            <person name="Counts J.A."/>
            <person name="Kelly R.M."/>
        </authorList>
    </citation>
    <scope>NUCLEOTIDE SEQUENCE [LARGE SCALE GENOMIC DNA]</scope>
    <source>
        <strain evidence="6">HO1-1</strain>
    </source>
</reference>
<dbReference type="CDD" id="cd00609">
    <property type="entry name" value="AAT_like"/>
    <property type="match status" value="1"/>
</dbReference>
<proteinExistence type="predicted"/>
<evidence type="ECO:0000256" key="2">
    <source>
        <dbReference type="ARBA" id="ARBA00022576"/>
    </source>
</evidence>
<comment type="cofactor">
    <cofactor evidence="1">
        <name>pyridoxal 5'-phosphate</name>
        <dbReference type="ChEBI" id="CHEBI:597326"/>
    </cofactor>
</comment>
<dbReference type="GO" id="GO:1901605">
    <property type="term" value="P:alpha-amino acid metabolic process"/>
    <property type="evidence" value="ECO:0007669"/>
    <property type="project" value="TreeGrafter"/>
</dbReference>
<feature type="domain" description="Aminotransferase class I/classII large" evidence="5">
    <location>
        <begin position="20"/>
        <end position="357"/>
    </location>
</feature>
<dbReference type="STRING" id="1293036.GCA_001315825_01753"/>
<keyword evidence="4" id="KW-0663">Pyridoxal phosphate</keyword>
<dbReference type="InterPro" id="IPR004839">
    <property type="entry name" value="Aminotransferase_I/II_large"/>
</dbReference>
<dbReference type="Pfam" id="PF00155">
    <property type="entry name" value="Aminotran_1_2"/>
    <property type="match status" value="1"/>
</dbReference>
<dbReference type="Gene3D" id="3.90.1150.10">
    <property type="entry name" value="Aspartate Aminotransferase, domain 1"/>
    <property type="match status" value="1"/>
</dbReference>
<accession>A0A2U9IR03</accession>
<name>A0A2U9IR03_9CREN</name>
<evidence type="ECO:0000256" key="4">
    <source>
        <dbReference type="ARBA" id="ARBA00022898"/>
    </source>
</evidence>
<evidence type="ECO:0000313" key="7">
    <source>
        <dbReference type="Proteomes" id="UP000247586"/>
    </source>
</evidence>
<dbReference type="InterPro" id="IPR015424">
    <property type="entry name" value="PyrdxlP-dep_Trfase"/>
</dbReference>
<gene>
    <name evidence="6" type="ORF">DFR87_00525</name>
</gene>
<evidence type="ECO:0000313" key="6">
    <source>
        <dbReference type="EMBL" id="AWR98445.1"/>
    </source>
</evidence>
<dbReference type="GO" id="GO:0030170">
    <property type="term" value="F:pyridoxal phosphate binding"/>
    <property type="evidence" value="ECO:0007669"/>
    <property type="project" value="InterPro"/>
</dbReference>
<protein>
    <submittedName>
        <fullName evidence="6">PLP-dependent aminotransferase family protein</fullName>
    </submittedName>
</protein>
<evidence type="ECO:0000256" key="1">
    <source>
        <dbReference type="ARBA" id="ARBA00001933"/>
    </source>
</evidence>
<dbReference type="Gene3D" id="3.40.640.10">
    <property type="entry name" value="Type I PLP-dependent aspartate aminotransferase-like (Major domain)"/>
    <property type="match status" value="1"/>
</dbReference>
<dbReference type="GO" id="GO:0008483">
    <property type="term" value="F:transaminase activity"/>
    <property type="evidence" value="ECO:0007669"/>
    <property type="project" value="UniProtKB-KW"/>
</dbReference>
<dbReference type="PANTHER" id="PTHR42790">
    <property type="entry name" value="AMINOTRANSFERASE"/>
    <property type="match status" value="1"/>
</dbReference>